<evidence type="ECO:0000313" key="2">
    <source>
        <dbReference type="EMBL" id="PNU04767.1"/>
    </source>
</evidence>
<dbReference type="RefSeq" id="WP_103095962.1">
    <property type="nucleotide sequence ID" value="NZ_LYMM01000031.1"/>
</dbReference>
<dbReference type="SUPFAM" id="SSF53448">
    <property type="entry name" value="Nucleotide-diphospho-sugar transferases"/>
    <property type="match status" value="1"/>
</dbReference>
<dbReference type="AlphaFoldDB" id="A0A2K2G166"/>
<feature type="domain" description="Glycosyltransferase 2-like" evidence="1">
    <location>
        <begin position="5"/>
        <end position="129"/>
    </location>
</feature>
<sequence length="341" mass="37440">MPLLSICIPTYNRSACLAELLDSIAAQDTPDLEVVVADDASPDDTVEVMGRYAGRFAHFVPMLQARNVGVDRNIAAVTARATGDYIWLFGDDDRLEPGGIGRVLAALSRWPDMIALTVGVVDYDPTLRNITGIRRMPPTQHLVGAGAAFSRFAELLGYISATLVRRAEWNIAAADPRAVAMTNLYSQVYIAGLAVGATGGWGVLAEPCVNFRSGNDQLKRRVGWLERLRIDVRGYDEIARLLFPDRPAVQRAAARRVFDTHVIARIVNAKTEGASGQEIVQAARYLCGRYASYPSYWIKGLPLLLAPRSPVRACRRAYQRLSRRSGVHRARQFCADAAKAL</sequence>
<evidence type="ECO:0000313" key="3">
    <source>
        <dbReference type="Proteomes" id="UP000236327"/>
    </source>
</evidence>
<name>A0A2K2G166_9SPHN</name>
<keyword evidence="3" id="KW-1185">Reference proteome</keyword>
<proteinExistence type="predicted"/>
<organism evidence="2 3">
    <name type="scientific">Novosphingobium guangzhouense</name>
    <dbReference type="NCBI Taxonomy" id="1850347"/>
    <lineage>
        <taxon>Bacteria</taxon>
        <taxon>Pseudomonadati</taxon>
        <taxon>Pseudomonadota</taxon>
        <taxon>Alphaproteobacteria</taxon>
        <taxon>Sphingomonadales</taxon>
        <taxon>Sphingomonadaceae</taxon>
        <taxon>Novosphingobium</taxon>
    </lineage>
</organism>
<gene>
    <name evidence="2" type="ORF">A8V01_18600</name>
</gene>
<reference evidence="2 3" key="1">
    <citation type="submission" date="2016-05" db="EMBL/GenBank/DDBJ databases">
        <title>Complete genome sequence of Novosphingobium guangzhouense SA925(T).</title>
        <authorList>
            <person name="Sha S."/>
        </authorList>
    </citation>
    <scope>NUCLEOTIDE SEQUENCE [LARGE SCALE GENOMIC DNA]</scope>
    <source>
        <strain evidence="2 3">SA925</strain>
    </source>
</reference>
<dbReference type="InterPro" id="IPR029044">
    <property type="entry name" value="Nucleotide-diphossugar_trans"/>
</dbReference>
<dbReference type="Proteomes" id="UP000236327">
    <property type="component" value="Unassembled WGS sequence"/>
</dbReference>
<accession>A0A2K2G166</accession>
<dbReference type="OrthoDB" id="396512at2"/>
<dbReference type="Pfam" id="PF00535">
    <property type="entry name" value="Glycos_transf_2"/>
    <property type="match status" value="1"/>
</dbReference>
<protein>
    <submittedName>
        <fullName evidence="2">Glycosyl transferase</fullName>
    </submittedName>
</protein>
<dbReference type="PANTHER" id="PTHR22916:SF3">
    <property type="entry name" value="UDP-GLCNAC:BETAGAL BETA-1,3-N-ACETYLGLUCOSAMINYLTRANSFERASE-LIKE PROTEIN 1"/>
    <property type="match status" value="1"/>
</dbReference>
<evidence type="ECO:0000259" key="1">
    <source>
        <dbReference type="Pfam" id="PF00535"/>
    </source>
</evidence>
<dbReference type="Gene3D" id="3.90.550.10">
    <property type="entry name" value="Spore Coat Polysaccharide Biosynthesis Protein SpsA, Chain A"/>
    <property type="match status" value="1"/>
</dbReference>
<comment type="caution">
    <text evidence="2">The sequence shown here is derived from an EMBL/GenBank/DDBJ whole genome shotgun (WGS) entry which is preliminary data.</text>
</comment>
<dbReference type="GO" id="GO:0016758">
    <property type="term" value="F:hexosyltransferase activity"/>
    <property type="evidence" value="ECO:0007669"/>
    <property type="project" value="UniProtKB-ARBA"/>
</dbReference>
<keyword evidence="2" id="KW-0808">Transferase</keyword>
<dbReference type="PANTHER" id="PTHR22916">
    <property type="entry name" value="GLYCOSYLTRANSFERASE"/>
    <property type="match status" value="1"/>
</dbReference>
<dbReference type="InterPro" id="IPR001173">
    <property type="entry name" value="Glyco_trans_2-like"/>
</dbReference>
<dbReference type="EMBL" id="LYMM01000031">
    <property type="protein sequence ID" value="PNU04767.1"/>
    <property type="molecule type" value="Genomic_DNA"/>
</dbReference>